<keyword evidence="3" id="KW-1185">Reference proteome</keyword>
<sequence length="170" mass="20440">MRFNNHKTIKYIPFLYLLIVVSIGVFGYLEFKFKQEHLFYAEIVFWIFLSIMIFLLVYIYNFGRFFEYDSDGEALCFRNSGALLSETINYREKRAEFPKQKLKNFKIKNYIFIKKLNIYVKSNYLGKRQVKKMVFDITFVTPKRISLMNTSLNKVVSTNSKKLHESRSRK</sequence>
<keyword evidence="1" id="KW-1133">Transmembrane helix</keyword>
<organism evidence="2 3">
    <name type="scientific">Mesonia phycicola</name>
    <dbReference type="NCBI Taxonomy" id="579105"/>
    <lineage>
        <taxon>Bacteria</taxon>
        <taxon>Pseudomonadati</taxon>
        <taxon>Bacteroidota</taxon>
        <taxon>Flavobacteriia</taxon>
        <taxon>Flavobacteriales</taxon>
        <taxon>Flavobacteriaceae</taxon>
        <taxon>Mesonia</taxon>
    </lineage>
</organism>
<dbReference type="RefSeq" id="WP_073148398.1">
    <property type="nucleotide sequence ID" value="NZ_FQYY01000002.1"/>
</dbReference>
<protein>
    <submittedName>
        <fullName evidence="2">Uncharacterized protein</fullName>
    </submittedName>
</protein>
<name>A0A1M6BSV1_9FLAO</name>
<dbReference type="AlphaFoldDB" id="A0A1M6BSV1"/>
<evidence type="ECO:0000256" key="1">
    <source>
        <dbReference type="SAM" id="Phobius"/>
    </source>
</evidence>
<feature type="transmembrane region" description="Helical" evidence="1">
    <location>
        <begin position="37"/>
        <end position="60"/>
    </location>
</feature>
<dbReference type="Proteomes" id="UP000184225">
    <property type="component" value="Unassembled WGS sequence"/>
</dbReference>
<evidence type="ECO:0000313" key="3">
    <source>
        <dbReference type="Proteomes" id="UP000184225"/>
    </source>
</evidence>
<dbReference type="OrthoDB" id="1452926at2"/>
<keyword evidence="1" id="KW-0812">Transmembrane</keyword>
<feature type="transmembrane region" description="Helical" evidence="1">
    <location>
        <begin position="12"/>
        <end position="31"/>
    </location>
</feature>
<dbReference type="STRING" id="579105.SAMN04488096_102206"/>
<keyword evidence="1" id="KW-0472">Membrane</keyword>
<accession>A0A1M6BSV1</accession>
<reference evidence="2 3" key="1">
    <citation type="submission" date="2016-11" db="EMBL/GenBank/DDBJ databases">
        <authorList>
            <person name="Jaros S."/>
            <person name="Januszkiewicz K."/>
            <person name="Wedrychowicz H."/>
        </authorList>
    </citation>
    <scope>NUCLEOTIDE SEQUENCE [LARGE SCALE GENOMIC DNA]</scope>
    <source>
        <strain evidence="2 3">DSM 21425</strain>
    </source>
</reference>
<evidence type="ECO:0000313" key="2">
    <source>
        <dbReference type="EMBL" id="SHI51859.1"/>
    </source>
</evidence>
<proteinExistence type="predicted"/>
<gene>
    <name evidence="2" type="ORF">SAMN04488096_102206</name>
</gene>
<dbReference type="EMBL" id="FQYY01000002">
    <property type="protein sequence ID" value="SHI51859.1"/>
    <property type="molecule type" value="Genomic_DNA"/>
</dbReference>